<dbReference type="GO" id="GO:0009893">
    <property type="term" value="P:positive regulation of metabolic process"/>
    <property type="evidence" value="ECO:0007669"/>
    <property type="project" value="UniProtKB-ARBA"/>
</dbReference>
<evidence type="ECO:0000313" key="9">
    <source>
        <dbReference type="EMBL" id="KAE8145297.1"/>
    </source>
</evidence>
<dbReference type="SUPFAM" id="SSF57701">
    <property type="entry name" value="Zn2/Cys6 DNA-binding domain"/>
    <property type="match status" value="1"/>
</dbReference>
<sequence length="677" mass="75662">MASRAVRRNGTLQSCEPCRKSKLRCDHARPVCGRCVTKKITARCYYHPAPMTKGVRSPAGTSHPDTGARNRRLSSLSSSSKLGIGASTSLEVPGYLGATSYSAVLAEHQRHHDHSDVVFGAGDRGGVGTPMMMDSSRLRASVELLRVLYDYPVYDVLIWKLYSRKSIVVVPHRVTEAVIRSLRAAFAALDGHADLDVQLQDLVCLVSRNTCKPLVAHAGLTVEEYCASFTGGNLRWEAVGIVLSLSGIAILSTSDDDQDLMQAAPASEARSRLRAQIVDASNACLNFCDQASLVNELLGFAQYQDVMLKTQYYGDSSYQAWRRLGDLSATIYAAGLHQDNPQDDTCPFFLRQWRRICFASAFYADKALATFAGRPPLINYRYCTLTPPIDLDEEALVAGGEALDAALSNLDAQGWNTQTQNFRVSMLRLRFIFSVFRDQALEMALGTYEDWDLIQKSDQIIKEARATFHAAPAFIRYDIQVEDHDTESYASSFPSLHMYLHYLYTIFILQRVLVKRTNTGHQALFDTARQALSIVIRIGSECDQSMDLNRHYTWLILYYGLPSASVLTLELLHQTQELSTHAVSLPRAEIIRNLSVFLSCLSWVPRPTHGNYHTCKEAEKTLSHILDQIIDPQPILRESFDDVTSGLHNFLDWYNPNSWDFNAESLPFTDGFSLPGN</sequence>
<evidence type="ECO:0000256" key="5">
    <source>
        <dbReference type="ARBA" id="ARBA00023163"/>
    </source>
</evidence>
<reference evidence="9 10" key="1">
    <citation type="submission" date="2019-04" db="EMBL/GenBank/DDBJ databases">
        <title>Friends and foes A comparative genomics study of 23 Aspergillus species from section Flavi.</title>
        <authorList>
            <consortium name="DOE Joint Genome Institute"/>
            <person name="Kjaerbolling I."/>
            <person name="Vesth T."/>
            <person name="Frisvad J.C."/>
            <person name="Nybo J.L."/>
            <person name="Theobald S."/>
            <person name="Kildgaard S."/>
            <person name="Isbrandt T."/>
            <person name="Kuo A."/>
            <person name="Sato A."/>
            <person name="Lyhne E.K."/>
            <person name="Kogle M.E."/>
            <person name="Wiebenga A."/>
            <person name="Kun R.S."/>
            <person name="Lubbers R.J."/>
            <person name="Makela M.R."/>
            <person name="Barry K."/>
            <person name="Chovatia M."/>
            <person name="Clum A."/>
            <person name="Daum C."/>
            <person name="Haridas S."/>
            <person name="He G."/>
            <person name="LaButti K."/>
            <person name="Lipzen A."/>
            <person name="Mondo S."/>
            <person name="Riley R."/>
            <person name="Salamov A."/>
            <person name="Simmons B.A."/>
            <person name="Magnuson J.K."/>
            <person name="Henrissat B."/>
            <person name="Mortensen U.H."/>
            <person name="Larsen T.O."/>
            <person name="Devries R.P."/>
            <person name="Grigoriev I.V."/>
            <person name="Machida M."/>
            <person name="Baker S.E."/>
            <person name="Andersen M.R."/>
        </authorList>
    </citation>
    <scope>NUCLEOTIDE SEQUENCE [LARGE SCALE GENOMIC DNA]</scope>
    <source>
        <strain evidence="9 10">IBT 18842</strain>
    </source>
</reference>
<evidence type="ECO:0000256" key="3">
    <source>
        <dbReference type="ARBA" id="ARBA00023015"/>
    </source>
</evidence>
<dbReference type="InterPro" id="IPR007219">
    <property type="entry name" value="XnlR_reg_dom"/>
</dbReference>
<keyword evidence="4" id="KW-0238">DNA-binding</keyword>
<dbReference type="InterPro" id="IPR001138">
    <property type="entry name" value="Zn2Cys6_DnaBD"/>
</dbReference>
<dbReference type="InterPro" id="IPR036864">
    <property type="entry name" value="Zn2-C6_fun-type_DNA-bd_sf"/>
</dbReference>
<keyword evidence="5" id="KW-0804">Transcription</keyword>
<dbReference type="SMART" id="SM00906">
    <property type="entry name" value="Fungal_trans"/>
    <property type="match status" value="1"/>
</dbReference>
<organism evidence="9 10">
    <name type="scientific">Aspergillus avenaceus</name>
    <dbReference type="NCBI Taxonomy" id="36643"/>
    <lineage>
        <taxon>Eukaryota</taxon>
        <taxon>Fungi</taxon>
        <taxon>Dikarya</taxon>
        <taxon>Ascomycota</taxon>
        <taxon>Pezizomycotina</taxon>
        <taxon>Eurotiomycetes</taxon>
        <taxon>Eurotiomycetidae</taxon>
        <taxon>Eurotiales</taxon>
        <taxon>Aspergillaceae</taxon>
        <taxon>Aspergillus</taxon>
        <taxon>Aspergillus subgen. Circumdati</taxon>
    </lineage>
</organism>
<dbReference type="OrthoDB" id="4898680at2759"/>
<gene>
    <name evidence="9" type="ORF">BDV25DRAFT_73728</name>
</gene>
<dbReference type="PANTHER" id="PTHR31001">
    <property type="entry name" value="UNCHARACTERIZED TRANSCRIPTIONAL REGULATORY PROTEIN"/>
    <property type="match status" value="1"/>
</dbReference>
<dbReference type="GO" id="GO:0006351">
    <property type="term" value="P:DNA-templated transcription"/>
    <property type="evidence" value="ECO:0007669"/>
    <property type="project" value="InterPro"/>
</dbReference>
<dbReference type="Proteomes" id="UP000325780">
    <property type="component" value="Unassembled WGS sequence"/>
</dbReference>
<evidence type="ECO:0000256" key="6">
    <source>
        <dbReference type="ARBA" id="ARBA00023242"/>
    </source>
</evidence>
<comment type="subcellular location">
    <subcellularLocation>
        <location evidence="1">Nucleus</location>
    </subcellularLocation>
</comment>
<proteinExistence type="predicted"/>
<dbReference type="InterPro" id="IPR050613">
    <property type="entry name" value="Sec_Metabolite_Reg"/>
</dbReference>
<dbReference type="GO" id="GO:0008270">
    <property type="term" value="F:zinc ion binding"/>
    <property type="evidence" value="ECO:0007669"/>
    <property type="project" value="InterPro"/>
</dbReference>
<evidence type="ECO:0000256" key="7">
    <source>
        <dbReference type="SAM" id="MobiDB-lite"/>
    </source>
</evidence>
<accession>A0A5N6TG59</accession>
<dbReference type="CDD" id="cd12148">
    <property type="entry name" value="fungal_TF_MHR"/>
    <property type="match status" value="1"/>
</dbReference>
<keyword evidence="6" id="KW-0539">Nucleus</keyword>
<evidence type="ECO:0000256" key="4">
    <source>
        <dbReference type="ARBA" id="ARBA00023125"/>
    </source>
</evidence>
<evidence type="ECO:0000313" key="10">
    <source>
        <dbReference type="Proteomes" id="UP000325780"/>
    </source>
</evidence>
<dbReference type="Gene3D" id="4.10.240.10">
    <property type="entry name" value="Zn(2)-C6 fungal-type DNA-binding domain"/>
    <property type="match status" value="1"/>
</dbReference>
<dbReference type="SMART" id="SM00066">
    <property type="entry name" value="GAL4"/>
    <property type="match status" value="1"/>
</dbReference>
<feature type="domain" description="Zn(2)-C6 fungal-type" evidence="8">
    <location>
        <begin position="14"/>
        <end position="46"/>
    </location>
</feature>
<protein>
    <submittedName>
        <fullName evidence="9">Putative C6 transcription factor</fullName>
    </submittedName>
</protein>
<dbReference type="GO" id="GO:0005634">
    <property type="term" value="C:nucleus"/>
    <property type="evidence" value="ECO:0007669"/>
    <property type="project" value="UniProtKB-SubCell"/>
</dbReference>
<keyword evidence="10" id="KW-1185">Reference proteome</keyword>
<dbReference type="Pfam" id="PF00172">
    <property type="entry name" value="Zn_clus"/>
    <property type="match status" value="1"/>
</dbReference>
<dbReference type="GO" id="GO:0003677">
    <property type="term" value="F:DNA binding"/>
    <property type="evidence" value="ECO:0007669"/>
    <property type="project" value="UniProtKB-KW"/>
</dbReference>
<dbReference type="PROSITE" id="PS00463">
    <property type="entry name" value="ZN2_CY6_FUNGAL_1"/>
    <property type="match status" value="1"/>
</dbReference>
<evidence type="ECO:0000259" key="8">
    <source>
        <dbReference type="PROSITE" id="PS50048"/>
    </source>
</evidence>
<evidence type="ECO:0000256" key="1">
    <source>
        <dbReference type="ARBA" id="ARBA00004123"/>
    </source>
</evidence>
<dbReference type="Pfam" id="PF04082">
    <property type="entry name" value="Fungal_trans"/>
    <property type="match status" value="1"/>
</dbReference>
<name>A0A5N6TG59_ASPAV</name>
<dbReference type="AlphaFoldDB" id="A0A5N6TG59"/>
<feature type="region of interest" description="Disordered" evidence="7">
    <location>
        <begin position="53"/>
        <end position="74"/>
    </location>
</feature>
<dbReference type="EMBL" id="ML742362">
    <property type="protein sequence ID" value="KAE8145297.1"/>
    <property type="molecule type" value="Genomic_DNA"/>
</dbReference>
<dbReference type="CDD" id="cd00067">
    <property type="entry name" value="GAL4"/>
    <property type="match status" value="1"/>
</dbReference>
<dbReference type="GO" id="GO:0000981">
    <property type="term" value="F:DNA-binding transcription factor activity, RNA polymerase II-specific"/>
    <property type="evidence" value="ECO:0007669"/>
    <property type="project" value="InterPro"/>
</dbReference>
<keyword evidence="3" id="KW-0805">Transcription regulation</keyword>
<keyword evidence="2" id="KW-0479">Metal-binding</keyword>
<dbReference type="PANTHER" id="PTHR31001:SF61">
    <property type="entry name" value="ZN(II)2CYS6 TRANSCRIPTION FACTOR (EUROFUNG)"/>
    <property type="match status" value="1"/>
</dbReference>
<evidence type="ECO:0000256" key="2">
    <source>
        <dbReference type="ARBA" id="ARBA00022723"/>
    </source>
</evidence>
<dbReference type="PROSITE" id="PS50048">
    <property type="entry name" value="ZN2_CY6_FUNGAL_2"/>
    <property type="match status" value="1"/>
</dbReference>